<dbReference type="AlphaFoldDB" id="A0A433A325"/>
<evidence type="ECO:0000313" key="2">
    <source>
        <dbReference type="Proteomes" id="UP000268093"/>
    </source>
</evidence>
<protein>
    <submittedName>
        <fullName evidence="1">Uncharacterized protein</fullName>
    </submittedName>
</protein>
<reference evidence="1 2" key="1">
    <citation type="journal article" date="2018" name="New Phytol.">
        <title>Phylogenomics of Endogonaceae and evolution of mycorrhizas within Mucoromycota.</title>
        <authorList>
            <person name="Chang Y."/>
            <person name="Desiro A."/>
            <person name="Na H."/>
            <person name="Sandor L."/>
            <person name="Lipzen A."/>
            <person name="Clum A."/>
            <person name="Barry K."/>
            <person name="Grigoriev I.V."/>
            <person name="Martin F.M."/>
            <person name="Stajich J.E."/>
            <person name="Smith M.E."/>
            <person name="Bonito G."/>
            <person name="Spatafora J.W."/>
        </authorList>
    </citation>
    <scope>NUCLEOTIDE SEQUENCE [LARGE SCALE GENOMIC DNA]</scope>
    <source>
        <strain evidence="1 2">GMNB39</strain>
    </source>
</reference>
<proteinExistence type="predicted"/>
<keyword evidence="2" id="KW-1185">Reference proteome</keyword>
<accession>A0A433A325</accession>
<gene>
    <name evidence="1" type="ORF">BC936DRAFT_141050</name>
</gene>
<name>A0A433A325_9FUNG</name>
<dbReference type="EMBL" id="RBNI01018651">
    <property type="protein sequence ID" value="RUO97060.1"/>
    <property type="molecule type" value="Genomic_DNA"/>
</dbReference>
<sequence>MCYLTANYPVFRFGQQQSRAGANHRFVLRRHLPGNFDDLPEPMDEIFMMAVNVGEDRGKRAKKSLGICTERRMLAKMAISAGQTMNGWMTCTSTCPLELVIPLEAGEQKGHLLALASPPI</sequence>
<organism evidence="1 2">
    <name type="scientific">Jimgerdemannia flammicorona</name>
    <dbReference type="NCBI Taxonomy" id="994334"/>
    <lineage>
        <taxon>Eukaryota</taxon>
        <taxon>Fungi</taxon>
        <taxon>Fungi incertae sedis</taxon>
        <taxon>Mucoromycota</taxon>
        <taxon>Mucoromycotina</taxon>
        <taxon>Endogonomycetes</taxon>
        <taxon>Endogonales</taxon>
        <taxon>Endogonaceae</taxon>
        <taxon>Jimgerdemannia</taxon>
    </lineage>
</organism>
<dbReference type="Proteomes" id="UP000268093">
    <property type="component" value="Unassembled WGS sequence"/>
</dbReference>
<comment type="caution">
    <text evidence="1">The sequence shown here is derived from an EMBL/GenBank/DDBJ whole genome shotgun (WGS) entry which is preliminary data.</text>
</comment>
<evidence type="ECO:0000313" key="1">
    <source>
        <dbReference type="EMBL" id="RUO97060.1"/>
    </source>
</evidence>